<feature type="chain" id="PRO_5016315062" description="WW domain-containing protein" evidence="2">
    <location>
        <begin position="18"/>
        <end position="575"/>
    </location>
</feature>
<gene>
    <name evidence="3" type="ORF">BDZ90DRAFT_56197</name>
</gene>
<keyword evidence="2" id="KW-0732">Signal</keyword>
<proteinExistence type="predicted"/>
<protein>
    <recommendedName>
        <fullName evidence="5">WW domain-containing protein</fullName>
    </recommendedName>
</protein>
<dbReference type="RefSeq" id="XP_025360606.1">
    <property type="nucleotide sequence ID" value="XM_025509677.1"/>
</dbReference>
<evidence type="ECO:0000256" key="2">
    <source>
        <dbReference type="SAM" id="SignalP"/>
    </source>
</evidence>
<dbReference type="InterPro" id="IPR011042">
    <property type="entry name" value="6-blade_b-propeller_TolB-like"/>
</dbReference>
<dbReference type="Proteomes" id="UP000245884">
    <property type="component" value="Unassembled WGS sequence"/>
</dbReference>
<evidence type="ECO:0000313" key="3">
    <source>
        <dbReference type="EMBL" id="PWN25994.1"/>
    </source>
</evidence>
<feature type="signal peptide" evidence="2">
    <location>
        <begin position="1"/>
        <end position="17"/>
    </location>
</feature>
<dbReference type="GeneID" id="37031500"/>
<sequence length="575" mass="62866">MASVPLLFSLLLLPISSFFLWLPWSTHVAFFHPPEPSSFASSASSHLNLDSCRPLPSGPEWCAEPVIHSASRLAYFHCDDSRPWWDPPSQTWEALPQGKKGGSIWVWDLKDSTSQPKQLELHQPTSRQGEVIHPLSLSVVSSKNDPATNVLLVSNHPHARSAGVVDVYRHDVNLYHAVQYDRISGHALKSMNPYRIDAVREQWSLPVEAPKDVRGEVASDDEPAPLPLGPMEVPSFIFTSLATPECVAAGPEEEEKERGGKISSAAPACPRRPGRSTSPSLPQYLLDVLPLPSFIRSSSPYSPSPPRTISQYVALSHSTRPIFDTLASHPSAPPLLRAWDGGGVAGGSNTSLPHIYVGVNSAKMALLEQWDQHWVKGPAAGAELIPDGRTYRDVLARWGSFVTFWSAPLRGSGGEEDGASAGAPVLGMDVDSFGRVWTVGPLSMGRVVKRIEELRRRRGVEEEDKDDAELSPSPGALVRQTTYVHRLGAAIGHPWEVERLARAKKRGIWLPKQFFSTVVYRLGLTSPAASAGYLPGAPTGVAVDEEGRRVIITSSWERRGAVCEFKEGWVEEQGE</sequence>
<feature type="region of interest" description="Disordered" evidence="1">
    <location>
        <begin position="248"/>
        <end position="281"/>
    </location>
</feature>
<reference evidence="3 4" key="1">
    <citation type="journal article" date="2018" name="Mol. Biol. Evol.">
        <title>Broad Genomic Sampling Reveals a Smut Pathogenic Ancestry of the Fungal Clade Ustilaginomycotina.</title>
        <authorList>
            <person name="Kijpornyongpan T."/>
            <person name="Mondo S.J."/>
            <person name="Barry K."/>
            <person name="Sandor L."/>
            <person name="Lee J."/>
            <person name="Lipzen A."/>
            <person name="Pangilinan J."/>
            <person name="LaButti K."/>
            <person name="Hainaut M."/>
            <person name="Henrissat B."/>
            <person name="Grigoriev I.V."/>
            <person name="Spatafora J.W."/>
            <person name="Aime M.C."/>
        </authorList>
    </citation>
    <scope>NUCLEOTIDE SEQUENCE [LARGE SCALE GENOMIC DNA]</scope>
    <source>
        <strain evidence="3 4">MCA 5214</strain>
    </source>
</reference>
<evidence type="ECO:0000313" key="4">
    <source>
        <dbReference type="Proteomes" id="UP000245884"/>
    </source>
</evidence>
<evidence type="ECO:0000256" key="1">
    <source>
        <dbReference type="SAM" id="MobiDB-lite"/>
    </source>
</evidence>
<evidence type="ECO:0008006" key="5">
    <source>
        <dbReference type="Google" id="ProtNLM"/>
    </source>
</evidence>
<dbReference type="EMBL" id="KZ819673">
    <property type="protein sequence ID" value="PWN25994.1"/>
    <property type="molecule type" value="Genomic_DNA"/>
</dbReference>
<name>A0A316UM18_9BASI</name>
<dbReference type="AlphaFoldDB" id="A0A316UM18"/>
<accession>A0A316UM18</accession>
<dbReference type="OrthoDB" id="5307922at2759"/>
<keyword evidence="4" id="KW-1185">Reference proteome</keyword>
<organism evidence="3 4">
    <name type="scientific">Jaminaea rosea</name>
    <dbReference type="NCBI Taxonomy" id="1569628"/>
    <lineage>
        <taxon>Eukaryota</taxon>
        <taxon>Fungi</taxon>
        <taxon>Dikarya</taxon>
        <taxon>Basidiomycota</taxon>
        <taxon>Ustilaginomycotina</taxon>
        <taxon>Exobasidiomycetes</taxon>
        <taxon>Microstromatales</taxon>
        <taxon>Microstromatales incertae sedis</taxon>
        <taxon>Jaminaea</taxon>
    </lineage>
</organism>
<dbReference type="Gene3D" id="2.120.10.30">
    <property type="entry name" value="TolB, C-terminal domain"/>
    <property type="match status" value="1"/>
</dbReference>